<dbReference type="InterPro" id="IPR050103">
    <property type="entry name" value="Class-III_PLP-dep_AT"/>
</dbReference>
<dbReference type="EC" id="2.6.1.11" evidence="5"/>
<feature type="modified residue" description="N6-(pyridoxal phosphate)lysine" evidence="5">
    <location>
        <position position="258"/>
    </location>
</feature>
<comment type="cofactor">
    <cofactor evidence="5">
        <name>pyridoxal 5'-phosphate</name>
        <dbReference type="ChEBI" id="CHEBI:597326"/>
    </cofactor>
    <text evidence="5">Binds 1 pyridoxal phosphate per subunit.</text>
</comment>
<dbReference type="EMBL" id="CP089044">
    <property type="protein sequence ID" value="UYF76729.1"/>
    <property type="molecule type" value="Genomic_DNA"/>
</dbReference>
<feature type="binding site" evidence="5">
    <location>
        <begin position="108"/>
        <end position="109"/>
    </location>
    <ligand>
        <name>pyridoxal 5'-phosphate</name>
        <dbReference type="ChEBI" id="CHEBI:597326"/>
    </ligand>
</feature>
<feature type="binding site" evidence="5">
    <location>
        <position position="286"/>
    </location>
    <ligand>
        <name>N(2)-acetyl-L-ornithine</name>
        <dbReference type="ChEBI" id="CHEBI:57805"/>
    </ligand>
</feature>
<keyword evidence="1 5" id="KW-0032">Aminotransferase</keyword>
<dbReference type="GO" id="GO:0006526">
    <property type="term" value="P:L-arginine biosynthetic process"/>
    <property type="evidence" value="ECO:0007669"/>
    <property type="project" value="UniProtKB-UniRule"/>
</dbReference>
<evidence type="ECO:0000256" key="4">
    <source>
        <dbReference type="ARBA" id="ARBA00022898"/>
    </source>
</evidence>
<dbReference type="Gene3D" id="3.40.640.10">
    <property type="entry name" value="Type I PLP-dependent aspartate aminotransferase-like (Major domain)"/>
    <property type="match status" value="1"/>
</dbReference>
<keyword evidence="4 5" id="KW-0663">Pyridoxal phosphate</keyword>
<dbReference type="NCBIfam" id="TIGR00707">
    <property type="entry name" value="argD"/>
    <property type="match status" value="1"/>
</dbReference>
<keyword evidence="3 5" id="KW-0808">Transferase</keyword>
<feature type="binding site" evidence="5">
    <location>
        <position position="287"/>
    </location>
    <ligand>
        <name>pyridoxal 5'-phosphate</name>
        <dbReference type="ChEBI" id="CHEBI:597326"/>
    </ligand>
</feature>
<dbReference type="FunFam" id="3.40.640.10:FF:000004">
    <property type="entry name" value="Acetylornithine aminotransferase"/>
    <property type="match status" value="1"/>
</dbReference>
<dbReference type="PANTHER" id="PTHR11986:SF79">
    <property type="entry name" value="ACETYLORNITHINE AMINOTRANSFERASE, MITOCHONDRIAL"/>
    <property type="match status" value="1"/>
</dbReference>
<dbReference type="HAMAP" id="MF_01107">
    <property type="entry name" value="ArgD_aminotrans_3"/>
    <property type="match status" value="1"/>
</dbReference>
<name>A0A3F3L5U4_9GAMM</name>
<organism evidence="6 7">
    <name type="scientific">Acinetobacter ursingii</name>
    <dbReference type="NCBI Taxonomy" id="108980"/>
    <lineage>
        <taxon>Bacteria</taxon>
        <taxon>Pseudomonadati</taxon>
        <taxon>Pseudomonadota</taxon>
        <taxon>Gammaproteobacteria</taxon>
        <taxon>Moraxellales</taxon>
        <taxon>Moraxellaceae</taxon>
        <taxon>Acinetobacter</taxon>
    </lineage>
</organism>
<dbReference type="InterPro" id="IPR049704">
    <property type="entry name" value="Aminotrans_3_PPA_site"/>
</dbReference>
<dbReference type="AlphaFoldDB" id="A0A3F3L5U4"/>
<evidence type="ECO:0000256" key="3">
    <source>
        <dbReference type="ARBA" id="ARBA00022679"/>
    </source>
</evidence>
<dbReference type="PIRSF" id="PIRSF000521">
    <property type="entry name" value="Transaminase_4ab_Lys_Orn"/>
    <property type="match status" value="1"/>
</dbReference>
<dbReference type="InterPro" id="IPR015424">
    <property type="entry name" value="PyrdxlP-dep_Trfase"/>
</dbReference>
<dbReference type="Proteomes" id="UP001164081">
    <property type="component" value="Chromosome"/>
</dbReference>
<keyword evidence="5" id="KW-0963">Cytoplasm</keyword>
<dbReference type="Pfam" id="PF00202">
    <property type="entry name" value="Aminotran_3"/>
    <property type="match status" value="1"/>
</dbReference>
<dbReference type="InterPro" id="IPR005814">
    <property type="entry name" value="Aminotrans_3"/>
</dbReference>
<comment type="pathway">
    <text evidence="5">Amino-acid biosynthesis; L-arginine biosynthesis; N(2)-acetyl-L-ornithine from L-glutamate: step 4/4.</text>
</comment>
<feature type="binding site" evidence="5">
    <location>
        <position position="143"/>
    </location>
    <ligand>
        <name>N(2)-acetyl-L-ornithine</name>
        <dbReference type="ChEBI" id="CHEBI:57805"/>
    </ligand>
</feature>
<dbReference type="CDD" id="cd00610">
    <property type="entry name" value="OAT_like"/>
    <property type="match status" value="1"/>
</dbReference>
<reference evidence="6" key="1">
    <citation type="journal article" date="2022" name="J Glob Antimicrob Resist">
        <title>Comparative analysis of IMP-4- and OXA-58-containing plasmids of three carbapenemase-producing Acinetobacter ursingii strains in the Netherlands.</title>
        <authorList>
            <person name="Hendrickx A.P.A."/>
            <person name="Schade R.P."/>
            <person name="Landman F."/>
            <person name="Bosch T."/>
            <person name="Schouls L.M."/>
            <person name="van Dijk K."/>
        </authorList>
    </citation>
    <scope>NUCLEOTIDE SEQUENCE</scope>
    <source>
        <strain evidence="6">RIVM_C010761</strain>
    </source>
</reference>
<protein>
    <recommendedName>
        <fullName evidence="5">Acetylornithine aminotransferase</fullName>
        <shortName evidence="5">ACOAT</shortName>
        <ecNumber evidence="5">2.6.1.11</ecNumber>
    </recommendedName>
</protein>
<accession>A0A3F3L5U4</accession>
<dbReference type="SUPFAM" id="SSF53383">
    <property type="entry name" value="PLP-dependent transferases"/>
    <property type="match status" value="1"/>
</dbReference>
<evidence type="ECO:0000256" key="2">
    <source>
        <dbReference type="ARBA" id="ARBA00022605"/>
    </source>
</evidence>
<comment type="subcellular location">
    <subcellularLocation>
        <location evidence="5">Cytoplasm</location>
    </subcellularLocation>
</comment>
<proteinExistence type="inferred from homology"/>
<evidence type="ECO:0000313" key="6">
    <source>
        <dbReference type="EMBL" id="UYF76729.1"/>
    </source>
</evidence>
<evidence type="ECO:0000256" key="1">
    <source>
        <dbReference type="ARBA" id="ARBA00022576"/>
    </source>
</evidence>
<dbReference type="NCBIfam" id="NF002325">
    <property type="entry name" value="PRK01278.1"/>
    <property type="match status" value="1"/>
</dbReference>
<keyword evidence="5" id="KW-0055">Arginine biosynthesis</keyword>
<comment type="subunit">
    <text evidence="5">Homodimer.</text>
</comment>
<comment type="similarity">
    <text evidence="5">Belongs to the class-III pyridoxal-phosphate-dependent aminotransferase family. ArgD subfamily.</text>
</comment>
<evidence type="ECO:0000313" key="7">
    <source>
        <dbReference type="Proteomes" id="UP001164081"/>
    </source>
</evidence>
<dbReference type="GO" id="GO:0005737">
    <property type="term" value="C:cytoplasm"/>
    <property type="evidence" value="ECO:0007669"/>
    <property type="project" value="UniProtKB-SubCell"/>
</dbReference>
<dbReference type="GO" id="GO:0042802">
    <property type="term" value="F:identical protein binding"/>
    <property type="evidence" value="ECO:0007669"/>
    <property type="project" value="TreeGrafter"/>
</dbReference>
<feature type="binding site" evidence="5">
    <location>
        <position position="140"/>
    </location>
    <ligand>
        <name>pyridoxal 5'-phosphate</name>
        <dbReference type="ChEBI" id="CHEBI:597326"/>
    </ligand>
</feature>
<dbReference type="InterPro" id="IPR015422">
    <property type="entry name" value="PyrdxlP-dep_Trfase_small"/>
</dbReference>
<dbReference type="Gene3D" id="3.90.1150.10">
    <property type="entry name" value="Aspartate Aminotransferase, domain 1"/>
    <property type="match status" value="1"/>
</dbReference>
<dbReference type="InterPro" id="IPR004636">
    <property type="entry name" value="AcOrn/SuccOrn_fam"/>
</dbReference>
<dbReference type="InterPro" id="IPR015421">
    <property type="entry name" value="PyrdxlP-dep_Trfase_major"/>
</dbReference>
<gene>
    <name evidence="5" type="primary">argD</name>
    <name evidence="6" type="ORF">LSO58_07630</name>
</gene>
<dbReference type="PROSITE" id="PS00600">
    <property type="entry name" value="AA_TRANSFER_CLASS_3"/>
    <property type="match status" value="1"/>
</dbReference>
<evidence type="ECO:0000256" key="5">
    <source>
        <dbReference type="HAMAP-Rule" id="MF_01107"/>
    </source>
</evidence>
<comment type="miscellaneous">
    <text evidence="5">May also have succinyldiaminopimelate aminotransferase activity, thus carrying out the corresponding step in lysine biosynthesis.</text>
</comment>
<feature type="binding site" evidence="5">
    <location>
        <begin position="229"/>
        <end position="232"/>
    </location>
    <ligand>
        <name>pyridoxal 5'-phosphate</name>
        <dbReference type="ChEBI" id="CHEBI:597326"/>
    </ligand>
</feature>
<dbReference type="RefSeq" id="WP_004988324.1">
    <property type="nucleotide sequence ID" value="NZ_AP018824.1"/>
</dbReference>
<dbReference type="GO" id="GO:0003992">
    <property type="term" value="F:N2-acetyl-L-ornithine:2-oxoglutarate 5-aminotransferase activity"/>
    <property type="evidence" value="ECO:0007669"/>
    <property type="project" value="UniProtKB-UniRule"/>
</dbReference>
<dbReference type="GO" id="GO:0030170">
    <property type="term" value="F:pyridoxal phosphate binding"/>
    <property type="evidence" value="ECO:0007669"/>
    <property type="project" value="InterPro"/>
</dbReference>
<sequence>MNHITLAPVQPDQPSHLMATYGRQAISFVRGRGSYLYTEDGTEYLDALTGIAVCGLGHSHPVIAEAIAEQAATLIHTSNLFEIPWQTAAAQKLAEVSGMQEVFFSNSGAEANEGAIKIARKYASQQGIQNPKIVVAEKSFHGRTLATLSATGNSKVQEGFFPLVEGFIRVPFGDLEALQEVALQHPDIVAILIEPIQGEGGINTAPQGFSYLEDVRALCNQHNWLMMLDEIQTGNGRTGQYFAYQHTNIVPDVLTTAKGLGNGFPIGAVMTQAKAVGILGPGSHGSTYGGTVLGSRVVYTVIDTIQKENAVENAAKVGSYIVEQLRGQLSGLNVEVRGFGMMIGVELPKACPEMVAIAREEYKLIVNVTAGSVVRLLPPLNMTQEQADDLLSRLVPAIKQFLA</sequence>
<comment type="catalytic activity">
    <reaction evidence="5">
        <text>N(2)-acetyl-L-ornithine + 2-oxoglutarate = N-acetyl-L-glutamate 5-semialdehyde + L-glutamate</text>
        <dbReference type="Rhea" id="RHEA:18049"/>
        <dbReference type="ChEBI" id="CHEBI:16810"/>
        <dbReference type="ChEBI" id="CHEBI:29123"/>
        <dbReference type="ChEBI" id="CHEBI:29985"/>
        <dbReference type="ChEBI" id="CHEBI:57805"/>
        <dbReference type="EC" id="2.6.1.11"/>
    </reaction>
</comment>
<keyword evidence="2 5" id="KW-0028">Amino-acid biosynthesis</keyword>
<dbReference type="PANTHER" id="PTHR11986">
    <property type="entry name" value="AMINOTRANSFERASE CLASS III"/>
    <property type="match status" value="1"/>
</dbReference>